<dbReference type="Gene3D" id="1.20.58.530">
    <property type="match status" value="1"/>
</dbReference>
<dbReference type="InterPro" id="IPR027417">
    <property type="entry name" value="P-loop_NTPase"/>
</dbReference>
<reference evidence="8" key="2">
    <citation type="journal article" date="2024" name="Plant">
        <title>Genomic evolution and insights into agronomic trait innovations of Sesamum species.</title>
        <authorList>
            <person name="Miao H."/>
            <person name="Wang L."/>
            <person name="Qu L."/>
            <person name="Liu H."/>
            <person name="Sun Y."/>
            <person name="Le M."/>
            <person name="Wang Q."/>
            <person name="Wei S."/>
            <person name="Zheng Y."/>
            <person name="Lin W."/>
            <person name="Duan Y."/>
            <person name="Cao H."/>
            <person name="Xiong S."/>
            <person name="Wang X."/>
            <person name="Wei L."/>
            <person name="Li C."/>
            <person name="Ma Q."/>
            <person name="Ju M."/>
            <person name="Zhao R."/>
            <person name="Li G."/>
            <person name="Mu C."/>
            <person name="Tian Q."/>
            <person name="Mei H."/>
            <person name="Zhang T."/>
            <person name="Gao T."/>
            <person name="Zhang H."/>
        </authorList>
    </citation>
    <scope>NUCLEOTIDE SEQUENCE</scope>
    <source>
        <strain evidence="8">KEN8</strain>
    </source>
</reference>
<dbReference type="PANTHER" id="PTHR13140:SF781">
    <property type="entry name" value="MYOSIN-15"/>
    <property type="match status" value="1"/>
</dbReference>
<keyword evidence="5 6" id="KW-0009">Actin-binding</keyword>
<evidence type="ECO:0000256" key="1">
    <source>
        <dbReference type="ARBA" id="ARBA00022741"/>
    </source>
</evidence>
<feature type="region of interest" description="Actin-binding" evidence="6">
    <location>
        <begin position="132"/>
        <end position="154"/>
    </location>
</feature>
<dbReference type="GO" id="GO:0000146">
    <property type="term" value="F:microfilament motor activity"/>
    <property type="evidence" value="ECO:0007669"/>
    <property type="project" value="TreeGrafter"/>
</dbReference>
<gene>
    <name evidence="8" type="ORF">Scaly_2336300</name>
</gene>
<dbReference type="GO" id="GO:0005524">
    <property type="term" value="F:ATP binding"/>
    <property type="evidence" value="ECO:0007669"/>
    <property type="project" value="UniProtKB-KW"/>
</dbReference>
<dbReference type="GO" id="GO:0051015">
    <property type="term" value="F:actin filament binding"/>
    <property type="evidence" value="ECO:0007669"/>
    <property type="project" value="TreeGrafter"/>
</dbReference>
<protein>
    <submittedName>
        <fullName evidence="8">Myosin-15</fullName>
    </submittedName>
</protein>
<evidence type="ECO:0000313" key="8">
    <source>
        <dbReference type="EMBL" id="KAL0323692.1"/>
    </source>
</evidence>
<feature type="domain" description="Myosin motor" evidence="7">
    <location>
        <begin position="1"/>
        <end position="252"/>
    </location>
</feature>
<keyword evidence="1" id="KW-0547">Nucleotide-binding</keyword>
<dbReference type="GO" id="GO:0016020">
    <property type="term" value="C:membrane"/>
    <property type="evidence" value="ECO:0007669"/>
    <property type="project" value="TreeGrafter"/>
</dbReference>
<dbReference type="Gene3D" id="3.40.850.10">
    <property type="entry name" value="Kinesin motor domain"/>
    <property type="match status" value="1"/>
</dbReference>
<dbReference type="AlphaFoldDB" id="A0AAW2LY29"/>
<evidence type="ECO:0000259" key="7">
    <source>
        <dbReference type="PROSITE" id="PS51456"/>
    </source>
</evidence>
<name>A0AAW2LY29_9LAMI</name>
<dbReference type="InterPro" id="IPR036961">
    <property type="entry name" value="Kinesin_motor_dom_sf"/>
</dbReference>
<comment type="caution">
    <text evidence="6">Lacks conserved residue(s) required for the propagation of feature annotation.</text>
</comment>
<keyword evidence="3 6" id="KW-0518">Myosin</keyword>
<dbReference type="GO" id="GO:0016459">
    <property type="term" value="C:myosin complex"/>
    <property type="evidence" value="ECO:0007669"/>
    <property type="project" value="UniProtKB-KW"/>
</dbReference>
<evidence type="ECO:0000256" key="6">
    <source>
        <dbReference type="PROSITE-ProRule" id="PRU00782"/>
    </source>
</evidence>
<dbReference type="Pfam" id="PF00063">
    <property type="entry name" value="Myosin_head"/>
    <property type="match status" value="1"/>
</dbReference>
<dbReference type="PANTHER" id="PTHR13140">
    <property type="entry name" value="MYOSIN"/>
    <property type="match status" value="1"/>
</dbReference>
<reference evidence="8" key="1">
    <citation type="submission" date="2020-06" db="EMBL/GenBank/DDBJ databases">
        <authorList>
            <person name="Li T."/>
            <person name="Hu X."/>
            <person name="Zhang T."/>
            <person name="Song X."/>
            <person name="Zhang H."/>
            <person name="Dai N."/>
            <person name="Sheng W."/>
            <person name="Hou X."/>
            <person name="Wei L."/>
        </authorList>
    </citation>
    <scope>NUCLEOTIDE SEQUENCE</scope>
    <source>
        <strain evidence="8">KEN8</strain>
        <tissue evidence="8">Leaf</tissue>
    </source>
</reference>
<proteinExistence type="inferred from homology"/>
<accession>A0AAW2LY29</accession>
<keyword evidence="2" id="KW-0067">ATP-binding</keyword>
<sequence>GALMSIYDYLLSTLYIAEEACFGSTVSWFVSMFPKSTHETFSNKLFQNFRSHQRLEKAKFSETDFTISHYAGKVNYQTETFLDKNRDYVVVEHCNLLASSRCSFISGLFPPLPEESSRSSYKFSSVASRFKQQLLMETLSSTEPHYIRCVKPNSLNRPQRFENQSILHQLRCGGVLEAVRISLAGYPTRKTYHEFVDRFGSSTHFNGSCDDKTMTEKILQRLKLGNFQKFSGALALSSADQKSYGNLEILSRCIKENLGFKDGKPVAACVIYKCLLHWHAFESERTAMFDFIIESINDVLKVVSQMREIVNKDSQNLSSSNSFLLDDDLSIPFSTEDVYMAIPALNPSDVELPQFFSEYPTAQLLLQDQK</sequence>
<feature type="non-terminal residue" evidence="8">
    <location>
        <position position="1"/>
    </location>
</feature>
<dbReference type="SUPFAM" id="SSF52540">
    <property type="entry name" value="P-loop containing nucleoside triphosphate hydrolases"/>
    <property type="match status" value="1"/>
</dbReference>
<evidence type="ECO:0000256" key="3">
    <source>
        <dbReference type="ARBA" id="ARBA00023123"/>
    </source>
</evidence>
<evidence type="ECO:0000256" key="5">
    <source>
        <dbReference type="ARBA" id="ARBA00023203"/>
    </source>
</evidence>
<keyword evidence="4" id="KW-0505">Motor protein</keyword>
<comment type="caution">
    <text evidence="8">The sequence shown here is derived from an EMBL/GenBank/DDBJ whole genome shotgun (WGS) entry which is preliminary data.</text>
</comment>
<dbReference type="SMART" id="SM00242">
    <property type="entry name" value="MYSc"/>
    <property type="match status" value="1"/>
</dbReference>
<dbReference type="GO" id="GO:0007015">
    <property type="term" value="P:actin filament organization"/>
    <property type="evidence" value="ECO:0007669"/>
    <property type="project" value="TreeGrafter"/>
</dbReference>
<dbReference type="PROSITE" id="PS51456">
    <property type="entry name" value="MYOSIN_MOTOR"/>
    <property type="match status" value="1"/>
</dbReference>
<comment type="similarity">
    <text evidence="6">Belongs to the TRAFAC class myosin-kinesin ATPase superfamily. Myosin family.</text>
</comment>
<dbReference type="EMBL" id="JACGWM010000015">
    <property type="protein sequence ID" value="KAL0323692.1"/>
    <property type="molecule type" value="Genomic_DNA"/>
</dbReference>
<organism evidence="8">
    <name type="scientific">Sesamum calycinum</name>
    <dbReference type="NCBI Taxonomy" id="2727403"/>
    <lineage>
        <taxon>Eukaryota</taxon>
        <taxon>Viridiplantae</taxon>
        <taxon>Streptophyta</taxon>
        <taxon>Embryophyta</taxon>
        <taxon>Tracheophyta</taxon>
        <taxon>Spermatophyta</taxon>
        <taxon>Magnoliopsida</taxon>
        <taxon>eudicotyledons</taxon>
        <taxon>Gunneridae</taxon>
        <taxon>Pentapetalae</taxon>
        <taxon>asterids</taxon>
        <taxon>lamiids</taxon>
        <taxon>Lamiales</taxon>
        <taxon>Pedaliaceae</taxon>
        <taxon>Sesamum</taxon>
    </lineage>
</organism>
<dbReference type="InterPro" id="IPR001609">
    <property type="entry name" value="Myosin_head_motor_dom-like"/>
</dbReference>
<evidence type="ECO:0000256" key="2">
    <source>
        <dbReference type="ARBA" id="ARBA00022840"/>
    </source>
</evidence>
<evidence type="ECO:0000256" key="4">
    <source>
        <dbReference type="ARBA" id="ARBA00023175"/>
    </source>
</evidence>
<dbReference type="GO" id="GO:0005737">
    <property type="term" value="C:cytoplasm"/>
    <property type="evidence" value="ECO:0007669"/>
    <property type="project" value="TreeGrafter"/>
</dbReference>